<feature type="compositionally biased region" description="Polar residues" evidence="1">
    <location>
        <begin position="382"/>
        <end position="392"/>
    </location>
</feature>
<dbReference type="OrthoDB" id="10658026at2759"/>
<evidence type="ECO:0000313" key="2">
    <source>
        <dbReference type="EMBL" id="KZO90776.1"/>
    </source>
</evidence>
<feature type="compositionally biased region" description="Low complexity" evidence="1">
    <location>
        <begin position="355"/>
        <end position="365"/>
    </location>
</feature>
<feature type="compositionally biased region" description="Basic and acidic residues" evidence="1">
    <location>
        <begin position="293"/>
        <end position="304"/>
    </location>
</feature>
<feature type="compositionally biased region" description="Low complexity" evidence="1">
    <location>
        <begin position="435"/>
        <end position="444"/>
    </location>
</feature>
<feature type="compositionally biased region" description="Basic and acidic residues" evidence="1">
    <location>
        <begin position="791"/>
        <end position="818"/>
    </location>
</feature>
<feature type="compositionally biased region" description="Low complexity" evidence="1">
    <location>
        <begin position="590"/>
        <end position="604"/>
    </location>
</feature>
<reference evidence="2 3" key="1">
    <citation type="journal article" date="2016" name="Mol. Biol. Evol.">
        <title>Comparative Genomics of Early-Diverging Mushroom-Forming Fungi Provides Insights into the Origins of Lignocellulose Decay Capabilities.</title>
        <authorList>
            <person name="Nagy L.G."/>
            <person name="Riley R."/>
            <person name="Tritt A."/>
            <person name="Adam C."/>
            <person name="Daum C."/>
            <person name="Floudas D."/>
            <person name="Sun H."/>
            <person name="Yadav J.S."/>
            <person name="Pangilinan J."/>
            <person name="Larsson K.H."/>
            <person name="Matsuura K."/>
            <person name="Barry K."/>
            <person name="Labutti K."/>
            <person name="Kuo R."/>
            <person name="Ohm R.A."/>
            <person name="Bhattacharya S.S."/>
            <person name="Shirouzu T."/>
            <person name="Yoshinaga Y."/>
            <person name="Martin F.M."/>
            <person name="Grigoriev I.V."/>
            <person name="Hibbett D.S."/>
        </authorList>
    </citation>
    <scope>NUCLEOTIDE SEQUENCE [LARGE SCALE GENOMIC DNA]</scope>
    <source>
        <strain evidence="2 3">TUFC12733</strain>
    </source>
</reference>
<proteinExistence type="predicted"/>
<feature type="compositionally biased region" description="Polar residues" evidence="1">
    <location>
        <begin position="646"/>
        <end position="657"/>
    </location>
</feature>
<feature type="region of interest" description="Disordered" evidence="1">
    <location>
        <begin position="105"/>
        <end position="127"/>
    </location>
</feature>
<feature type="compositionally biased region" description="Low complexity" evidence="1">
    <location>
        <begin position="181"/>
        <end position="191"/>
    </location>
</feature>
<accession>A0A167GPN0</accession>
<feature type="compositionally biased region" description="Low complexity" evidence="1">
    <location>
        <begin position="280"/>
        <end position="292"/>
    </location>
</feature>
<name>A0A167GPN0_CALVF</name>
<feature type="compositionally biased region" description="Polar residues" evidence="1">
    <location>
        <begin position="244"/>
        <end position="255"/>
    </location>
</feature>
<feature type="compositionally biased region" description="Low complexity" evidence="1">
    <location>
        <begin position="699"/>
        <end position="718"/>
    </location>
</feature>
<feature type="compositionally biased region" description="Low complexity" evidence="1">
    <location>
        <begin position="305"/>
        <end position="315"/>
    </location>
</feature>
<dbReference type="Proteomes" id="UP000076738">
    <property type="component" value="Unassembled WGS sequence"/>
</dbReference>
<feature type="compositionally biased region" description="Low complexity" evidence="1">
    <location>
        <begin position="452"/>
        <end position="477"/>
    </location>
</feature>
<feature type="compositionally biased region" description="Low complexity" evidence="1">
    <location>
        <begin position="199"/>
        <end position="233"/>
    </location>
</feature>
<gene>
    <name evidence="2" type="ORF">CALVIDRAFT_542332</name>
</gene>
<evidence type="ECO:0000313" key="3">
    <source>
        <dbReference type="Proteomes" id="UP000076738"/>
    </source>
</evidence>
<organism evidence="2 3">
    <name type="scientific">Calocera viscosa (strain TUFC12733)</name>
    <dbReference type="NCBI Taxonomy" id="1330018"/>
    <lineage>
        <taxon>Eukaryota</taxon>
        <taxon>Fungi</taxon>
        <taxon>Dikarya</taxon>
        <taxon>Basidiomycota</taxon>
        <taxon>Agaricomycotina</taxon>
        <taxon>Dacrymycetes</taxon>
        <taxon>Dacrymycetales</taxon>
        <taxon>Dacrymycetaceae</taxon>
        <taxon>Calocera</taxon>
    </lineage>
</organism>
<feature type="compositionally biased region" description="Low complexity" evidence="1">
    <location>
        <begin position="395"/>
        <end position="416"/>
    </location>
</feature>
<feature type="region of interest" description="Disordered" evidence="1">
    <location>
        <begin position="176"/>
        <end position="818"/>
    </location>
</feature>
<sequence length="818" mass="83631">MRRLRAAGVGERERYPGSGGRGRREDALGGLRLVLRLPGEERGVLDFDALATLVSPSPRTHTHRLSPVPTPHGQLHITCTFLSHPLFALANKESLLSATFITQDRRAASRSHRRPTPQTLPQQGAHSYEELDVEESAVYSTVGGDDGLGLADPLPPSLARFSSSPDTAARLVAQAHGGSLGSSPGSGSLSLRAQAALHASQSRSQAQPQPQPQPQAQSQSQQAQQFIQPPSSSLYASQLRRPDSPTSPTRATPAQGSPRGGYFSAFSALPSGRDLPFAVPSSSSSSPSPSLSLREKERERERKTSLLSTASGSSSVDLPLPPAGQPRRPSLNAPHPFKPSDPPSSARTGMGGSGSTAASLASSHPSHPPSPLAAYAPRQLPFPTSSGGTTSFPEAGPSPSALDPASSASASASGSGDRPPLRGTRYSSSFTHRYSSGSGSAPGTSPLPVPGVRPSGAGAGGSPSLSTSLTGAGSVGSRTSFGGREGLAGPAGAERERQGRVESVPEGEVAAGLMGESLSLGGSASPSGGSASGSGEAARGGRRYSSSFGQRRPALTGSGATSASASGSSGAPARGGSVGSASELTGARASPNLSGPSVPSGSLPQRIPSMPTPQVDDPDLATFLQMLDSGPRLSGSPGGSGFLPSHTQHTLAGSSPRPSALGRQPSDRDRQRSGTVRPALPQPRGTLDAQLRAMEARFESSLGELGSSPAAAAAGPSGISRLRQADVGSPDPFAQDDEDDDDNGFDARERPRVGRTGSDELVVGRLEQEPEEGVPIRASGRAGYARSGSRGTERAESRDAGERGERTEGRGWRRVPTE</sequence>
<feature type="compositionally biased region" description="Low complexity" evidence="1">
    <location>
        <begin position="557"/>
        <end position="582"/>
    </location>
</feature>
<evidence type="ECO:0008006" key="4">
    <source>
        <dbReference type="Google" id="ProtNLM"/>
    </source>
</evidence>
<evidence type="ECO:0000256" key="1">
    <source>
        <dbReference type="SAM" id="MobiDB-lite"/>
    </source>
</evidence>
<feature type="compositionally biased region" description="Acidic residues" evidence="1">
    <location>
        <begin position="734"/>
        <end position="744"/>
    </location>
</feature>
<feature type="compositionally biased region" description="Polar residues" evidence="1">
    <location>
        <begin position="116"/>
        <end position="125"/>
    </location>
</feature>
<keyword evidence="3" id="KW-1185">Reference proteome</keyword>
<dbReference type="EMBL" id="KV417334">
    <property type="protein sequence ID" value="KZO90776.1"/>
    <property type="molecule type" value="Genomic_DNA"/>
</dbReference>
<dbReference type="AlphaFoldDB" id="A0A167GPN0"/>
<feature type="region of interest" description="Disordered" evidence="1">
    <location>
        <begin position="1"/>
        <end position="24"/>
    </location>
</feature>
<protein>
    <recommendedName>
        <fullName evidence="4">Autophagy-related protein 13</fullName>
    </recommendedName>
</protein>
<feature type="compositionally biased region" description="Low complexity" evidence="1">
    <location>
        <begin position="777"/>
        <end position="790"/>
    </location>
</feature>
<feature type="compositionally biased region" description="Low complexity" evidence="1">
    <location>
        <begin position="510"/>
        <end position="549"/>
    </location>
</feature>
<feature type="compositionally biased region" description="Polar residues" evidence="1">
    <location>
        <begin position="425"/>
        <end position="434"/>
    </location>
</feature>